<dbReference type="InterPro" id="IPR025682">
    <property type="entry name" value="CpXC_dom"/>
</dbReference>
<proteinExistence type="predicted"/>
<protein>
    <recommendedName>
        <fullName evidence="1">CpXC domain-containing protein</fullName>
    </recommendedName>
</protein>
<dbReference type="Pfam" id="PF14353">
    <property type="entry name" value="CpXC"/>
    <property type="match status" value="1"/>
</dbReference>
<evidence type="ECO:0000313" key="2">
    <source>
        <dbReference type="EMBL" id="MPM06962.1"/>
    </source>
</evidence>
<name>A0A644WT37_9ZZZZ</name>
<evidence type="ECO:0000259" key="1">
    <source>
        <dbReference type="Pfam" id="PF14353"/>
    </source>
</evidence>
<dbReference type="AlphaFoldDB" id="A0A644WT37"/>
<gene>
    <name evidence="2" type="ORF">SDC9_53266</name>
</gene>
<organism evidence="2">
    <name type="scientific">bioreactor metagenome</name>
    <dbReference type="NCBI Taxonomy" id="1076179"/>
    <lineage>
        <taxon>unclassified sequences</taxon>
        <taxon>metagenomes</taxon>
        <taxon>ecological metagenomes</taxon>
    </lineage>
</organism>
<feature type="domain" description="CpXC" evidence="1">
    <location>
        <begin position="6"/>
        <end position="124"/>
    </location>
</feature>
<reference evidence="2" key="1">
    <citation type="submission" date="2019-08" db="EMBL/GenBank/DDBJ databases">
        <authorList>
            <person name="Kucharzyk K."/>
            <person name="Murdoch R.W."/>
            <person name="Higgins S."/>
            <person name="Loffler F."/>
        </authorList>
    </citation>
    <scope>NUCLEOTIDE SEQUENCE</scope>
</reference>
<accession>A0A644WT37</accession>
<sequence>MQEAALTCPHCHCEVTHTLHPFLDLAKHPKQKLAILTDSLFSVTCPSCTKQFTVLHELLVVDETQQVALLLAPRSQVRELDGAVTGRQDLQAYTLRLVTTSAALKEKILLLDSNLDDRTIELCKLYLAMYMQKPEVQLFFAEHQTQANKLLFSVLDSEGALEGSIECEYELYNQLLETTQQFPLQKGFFTAVDQTWAYERIKNSADR</sequence>
<dbReference type="EMBL" id="VSSQ01001284">
    <property type="protein sequence ID" value="MPM06962.1"/>
    <property type="molecule type" value="Genomic_DNA"/>
</dbReference>
<comment type="caution">
    <text evidence="2">The sequence shown here is derived from an EMBL/GenBank/DDBJ whole genome shotgun (WGS) entry which is preliminary data.</text>
</comment>